<keyword evidence="2" id="KW-1185">Reference proteome</keyword>
<accession>A0AAQ3SDT4</accession>
<dbReference type="Proteomes" id="UP001374535">
    <property type="component" value="Chromosome 1"/>
</dbReference>
<evidence type="ECO:0000313" key="2">
    <source>
        <dbReference type="Proteomes" id="UP001374535"/>
    </source>
</evidence>
<gene>
    <name evidence="1" type="ORF">V8G54_003415</name>
</gene>
<organism evidence="1 2">
    <name type="scientific">Vigna mungo</name>
    <name type="common">Black gram</name>
    <name type="synonym">Phaseolus mungo</name>
    <dbReference type="NCBI Taxonomy" id="3915"/>
    <lineage>
        <taxon>Eukaryota</taxon>
        <taxon>Viridiplantae</taxon>
        <taxon>Streptophyta</taxon>
        <taxon>Embryophyta</taxon>
        <taxon>Tracheophyta</taxon>
        <taxon>Spermatophyta</taxon>
        <taxon>Magnoliopsida</taxon>
        <taxon>eudicotyledons</taxon>
        <taxon>Gunneridae</taxon>
        <taxon>Pentapetalae</taxon>
        <taxon>rosids</taxon>
        <taxon>fabids</taxon>
        <taxon>Fabales</taxon>
        <taxon>Fabaceae</taxon>
        <taxon>Papilionoideae</taxon>
        <taxon>50 kb inversion clade</taxon>
        <taxon>NPAAA clade</taxon>
        <taxon>indigoferoid/millettioid clade</taxon>
        <taxon>Phaseoleae</taxon>
        <taxon>Vigna</taxon>
    </lineage>
</organism>
<sequence length="102" mass="11342">MSVVGYHRCHFLLAHEFQLVEVLPLLPHQWVNLSCHCGASYCVASHVAHHRLSKGCCYIPPRCCSEIGAVLQSSLRSNNNNIRFNNGGANLRIEKGIRATES</sequence>
<name>A0AAQ3SDT4_VIGMU</name>
<proteinExistence type="predicted"/>
<reference evidence="1 2" key="1">
    <citation type="journal article" date="2023" name="Life. Sci Alliance">
        <title>Evolutionary insights into 3D genome organization and epigenetic landscape of Vigna mungo.</title>
        <authorList>
            <person name="Junaid A."/>
            <person name="Singh B."/>
            <person name="Bhatia S."/>
        </authorList>
    </citation>
    <scope>NUCLEOTIDE SEQUENCE [LARGE SCALE GENOMIC DNA]</scope>
    <source>
        <strain evidence="1">Urdbean</strain>
    </source>
</reference>
<protein>
    <submittedName>
        <fullName evidence="1">Uncharacterized protein</fullName>
    </submittedName>
</protein>
<dbReference type="AlphaFoldDB" id="A0AAQ3SDT4"/>
<dbReference type="EMBL" id="CP144700">
    <property type="protein sequence ID" value="WVZ24871.1"/>
    <property type="molecule type" value="Genomic_DNA"/>
</dbReference>
<evidence type="ECO:0000313" key="1">
    <source>
        <dbReference type="EMBL" id="WVZ24871.1"/>
    </source>
</evidence>